<dbReference type="Proteomes" id="UP001204953">
    <property type="component" value="Unassembled WGS sequence"/>
</dbReference>
<keyword evidence="4" id="KW-1185">Reference proteome</keyword>
<evidence type="ECO:0000259" key="2">
    <source>
        <dbReference type="Pfam" id="PF00561"/>
    </source>
</evidence>
<accession>A0AAE3KM61</accession>
<gene>
    <name evidence="3" type="ORF">NJ959_10350</name>
</gene>
<reference evidence="3" key="1">
    <citation type="submission" date="2022-06" db="EMBL/GenBank/DDBJ databases">
        <title>New cyanobacteria of genus Symplocastrum in benthos of Lake Baikal.</title>
        <authorList>
            <person name="Sorokovikova E."/>
            <person name="Tikhonova I."/>
            <person name="Krasnopeev A."/>
            <person name="Evseev P."/>
            <person name="Gladkikh A."/>
            <person name="Belykh O."/>
        </authorList>
    </citation>
    <scope>NUCLEOTIDE SEQUENCE</scope>
    <source>
        <strain evidence="3">BBK-W-15</strain>
    </source>
</reference>
<evidence type="ECO:0000313" key="3">
    <source>
        <dbReference type="EMBL" id="MCP2728864.1"/>
    </source>
</evidence>
<dbReference type="PRINTS" id="PR00111">
    <property type="entry name" value="ABHYDROLASE"/>
</dbReference>
<dbReference type="EMBL" id="JAMZMM010000079">
    <property type="protein sequence ID" value="MCP2728864.1"/>
    <property type="molecule type" value="Genomic_DNA"/>
</dbReference>
<dbReference type="RefSeq" id="WP_254011655.1">
    <property type="nucleotide sequence ID" value="NZ_JAMZMM010000079.1"/>
</dbReference>
<keyword evidence="1" id="KW-0472">Membrane</keyword>
<dbReference type="InterPro" id="IPR029058">
    <property type="entry name" value="AB_hydrolase_fold"/>
</dbReference>
<protein>
    <submittedName>
        <fullName evidence="3">Alpha/beta hydrolase</fullName>
    </submittedName>
</protein>
<dbReference type="GO" id="GO:0016787">
    <property type="term" value="F:hydrolase activity"/>
    <property type="evidence" value="ECO:0007669"/>
    <property type="project" value="UniProtKB-KW"/>
</dbReference>
<evidence type="ECO:0000256" key="1">
    <source>
        <dbReference type="SAM" id="Phobius"/>
    </source>
</evidence>
<proteinExistence type="predicted"/>
<keyword evidence="1" id="KW-0812">Transmembrane</keyword>
<feature type="transmembrane region" description="Helical" evidence="1">
    <location>
        <begin position="167"/>
        <end position="189"/>
    </location>
</feature>
<comment type="caution">
    <text evidence="3">The sequence shown here is derived from an EMBL/GenBank/DDBJ whole genome shotgun (WGS) entry which is preliminary data.</text>
</comment>
<evidence type="ECO:0000313" key="4">
    <source>
        <dbReference type="Proteomes" id="UP001204953"/>
    </source>
</evidence>
<dbReference type="Pfam" id="PF00561">
    <property type="entry name" value="Abhydrolase_1"/>
    <property type="match status" value="1"/>
</dbReference>
<dbReference type="SUPFAM" id="SSF53474">
    <property type="entry name" value="alpha/beta-Hydrolases"/>
    <property type="match status" value="1"/>
</dbReference>
<name>A0AAE3KM61_9CYAN</name>
<sequence>MPLYFKLLFLLTTTIYHWIATKIETKAYPPIGERIDIGGYKLHCYCKGQGTPTVILDHSLGGIDGYFLIDEIAKLTRVFIYDRAGYGGSDSSPYPRTSQEIVSELDVLLIKAGISPPYILVGNSFGSYNVRLYAHQFPEKVVGIVLTDGLHESGMLNMSISLRSLKLFFLSGFLMSTLGAVVGIVRILGRVGLFEVIKPELRQFPPEIRQRVKLSFYHHHHWITMARELWSLNVSGSQLSQVASLGNLPVISIKSSTFFKRSLLTFYMPVKSADRLRDKMHCELAKISTNYREIQASQSSHFVWIDEPGIIVAAVGDILEMLNC</sequence>
<keyword evidence="3" id="KW-0378">Hydrolase</keyword>
<feature type="domain" description="AB hydrolase-1" evidence="2">
    <location>
        <begin position="52"/>
        <end position="170"/>
    </location>
</feature>
<dbReference type="Gene3D" id="3.40.50.1820">
    <property type="entry name" value="alpha/beta hydrolase"/>
    <property type="match status" value="1"/>
</dbReference>
<organism evidence="3 4">
    <name type="scientific">Limnofasciculus baicalensis BBK-W-15</name>
    <dbReference type="NCBI Taxonomy" id="2699891"/>
    <lineage>
        <taxon>Bacteria</taxon>
        <taxon>Bacillati</taxon>
        <taxon>Cyanobacteriota</taxon>
        <taxon>Cyanophyceae</taxon>
        <taxon>Coleofasciculales</taxon>
        <taxon>Coleofasciculaceae</taxon>
        <taxon>Limnofasciculus</taxon>
        <taxon>Limnofasciculus baicalensis</taxon>
    </lineage>
</organism>
<dbReference type="AlphaFoldDB" id="A0AAE3KM61"/>
<dbReference type="InterPro" id="IPR000073">
    <property type="entry name" value="AB_hydrolase_1"/>
</dbReference>
<keyword evidence="1" id="KW-1133">Transmembrane helix</keyword>